<evidence type="ECO:0000313" key="2">
    <source>
        <dbReference type="EMBL" id="MES1920951.1"/>
    </source>
</evidence>
<feature type="compositionally biased region" description="Basic and acidic residues" evidence="1">
    <location>
        <begin position="78"/>
        <end position="96"/>
    </location>
</feature>
<evidence type="ECO:0000313" key="3">
    <source>
        <dbReference type="Proteomes" id="UP001439008"/>
    </source>
</evidence>
<feature type="region of interest" description="Disordered" evidence="1">
    <location>
        <begin position="62"/>
        <end position="96"/>
    </location>
</feature>
<keyword evidence="3" id="KW-1185">Reference proteome</keyword>
<organism evidence="2 3">
    <name type="scientific">Bonamia ostreae</name>
    <dbReference type="NCBI Taxonomy" id="126728"/>
    <lineage>
        <taxon>Eukaryota</taxon>
        <taxon>Sar</taxon>
        <taxon>Rhizaria</taxon>
        <taxon>Endomyxa</taxon>
        <taxon>Ascetosporea</taxon>
        <taxon>Haplosporida</taxon>
        <taxon>Bonamia</taxon>
    </lineage>
</organism>
<sequence>MQNEKLSQNDASFLLRTISSMWKDQVPIKDAWNCVKDISKKIANSRDAKNPLNKSADDILESKQISLQKPNYQVLDKPSPEKPKITDNRLSPEKSETVLQNGDFSEYSISQEEYYDESDENDINGRYDFSISMDRDQNSDSSNDIRKDDSEESEGDSPGLNLAEHDENKPTINVSAFRRILRNNLYDVNRDDRNQDEILEGFRTICNRH</sequence>
<name>A0ABV2AMQ4_9EUKA</name>
<dbReference type="Proteomes" id="UP001439008">
    <property type="component" value="Unassembled WGS sequence"/>
</dbReference>
<accession>A0ABV2AMQ4</accession>
<gene>
    <name evidence="2" type="ORF">MHBO_002553</name>
</gene>
<dbReference type="EMBL" id="JBDODL010000975">
    <property type="protein sequence ID" value="MES1920951.1"/>
    <property type="molecule type" value="Genomic_DNA"/>
</dbReference>
<feature type="region of interest" description="Disordered" evidence="1">
    <location>
        <begin position="114"/>
        <end position="169"/>
    </location>
</feature>
<comment type="caution">
    <text evidence="2">The sequence shown here is derived from an EMBL/GenBank/DDBJ whole genome shotgun (WGS) entry which is preliminary data.</text>
</comment>
<reference evidence="2 3" key="1">
    <citation type="journal article" date="2024" name="BMC Biol.">
        <title>Comparative genomics of Ascetosporea gives new insight into the evolutionary basis for animal parasitism in Rhizaria.</title>
        <authorList>
            <person name="Hiltunen Thoren M."/>
            <person name="Onut-Brannstrom I."/>
            <person name="Alfjorden A."/>
            <person name="Peckova H."/>
            <person name="Swords F."/>
            <person name="Hooper C."/>
            <person name="Holzer A.S."/>
            <person name="Bass D."/>
            <person name="Burki F."/>
        </authorList>
    </citation>
    <scope>NUCLEOTIDE SEQUENCE [LARGE SCALE GENOMIC DNA]</scope>
    <source>
        <strain evidence="2">20-A016</strain>
    </source>
</reference>
<proteinExistence type="predicted"/>
<evidence type="ECO:0000256" key="1">
    <source>
        <dbReference type="SAM" id="MobiDB-lite"/>
    </source>
</evidence>
<feature type="compositionally biased region" description="Basic and acidic residues" evidence="1">
    <location>
        <begin position="133"/>
        <end position="149"/>
    </location>
</feature>
<protein>
    <submittedName>
        <fullName evidence="2">Uncharacterized protein</fullName>
    </submittedName>
</protein>